<dbReference type="Proteomes" id="UP000253664">
    <property type="component" value="Unassembled WGS sequence"/>
</dbReference>
<name>A0A367LPF2_9HYPO</name>
<protein>
    <submittedName>
        <fullName evidence="2">Uncharacterized protein</fullName>
    </submittedName>
</protein>
<keyword evidence="1" id="KW-1133">Transmembrane helix</keyword>
<organism evidence="2 3">
    <name type="scientific">Ophiocordyceps polyrhachis-furcata BCC 54312</name>
    <dbReference type="NCBI Taxonomy" id="1330021"/>
    <lineage>
        <taxon>Eukaryota</taxon>
        <taxon>Fungi</taxon>
        <taxon>Dikarya</taxon>
        <taxon>Ascomycota</taxon>
        <taxon>Pezizomycotina</taxon>
        <taxon>Sordariomycetes</taxon>
        <taxon>Hypocreomycetidae</taxon>
        <taxon>Hypocreales</taxon>
        <taxon>Ophiocordycipitaceae</taxon>
        <taxon>Ophiocordyceps</taxon>
    </lineage>
</organism>
<evidence type="ECO:0000313" key="2">
    <source>
        <dbReference type="EMBL" id="RCI16316.1"/>
    </source>
</evidence>
<proteinExistence type="predicted"/>
<keyword evidence="1" id="KW-0472">Membrane</keyword>
<gene>
    <name evidence="2" type="ORF">L249_1726</name>
</gene>
<evidence type="ECO:0000313" key="3">
    <source>
        <dbReference type="Proteomes" id="UP000253664"/>
    </source>
</evidence>
<keyword evidence="3" id="KW-1185">Reference proteome</keyword>
<sequence length="168" mass="18813">MHIRYSRVREATIHESILRWPRFCAHSTLQDPIQLVPPPPSSSSSSSSSLSFFALPSYFIIIIFFTLSLFPLLFFRSAHRNCYSFILSSLITSSPHPKTSPPLIFQKKKAPIRLVSFLGPLRHPSILAVVVIAPLSAAALPNCPLPSPLPAPYTRRRLAIHWQTDTAK</sequence>
<keyword evidence="1" id="KW-0812">Transmembrane</keyword>
<feature type="transmembrane region" description="Helical" evidence="1">
    <location>
        <begin position="50"/>
        <end position="75"/>
    </location>
</feature>
<dbReference type="AlphaFoldDB" id="A0A367LPF2"/>
<accession>A0A367LPF2</accession>
<dbReference type="EMBL" id="LKCN02000001">
    <property type="protein sequence ID" value="RCI16316.1"/>
    <property type="molecule type" value="Genomic_DNA"/>
</dbReference>
<evidence type="ECO:0000256" key="1">
    <source>
        <dbReference type="SAM" id="Phobius"/>
    </source>
</evidence>
<comment type="caution">
    <text evidence="2">The sequence shown here is derived from an EMBL/GenBank/DDBJ whole genome shotgun (WGS) entry which is preliminary data.</text>
</comment>
<reference evidence="2 3" key="1">
    <citation type="journal article" date="2015" name="BMC Genomics">
        <title>Insights from the genome of Ophiocordyceps polyrhachis-furcata to pathogenicity and host specificity in insect fungi.</title>
        <authorList>
            <person name="Wichadakul D."/>
            <person name="Kobmoo N."/>
            <person name="Ingsriswang S."/>
            <person name="Tangphatsornruang S."/>
            <person name="Chantasingh D."/>
            <person name="Luangsa-ard J.J."/>
            <person name="Eurwilaichitr L."/>
        </authorList>
    </citation>
    <scope>NUCLEOTIDE SEQUENCE [LARGE SCALE GENOMIC DNA]</scope>
    <source>
        <strain evidence="2 3">BCC 54312</strain>
    </source>
</reference>